<dbReference type="InterPro" id="IPR052427">
    <property type="entry name" value="Glycosyltrans_GT2/GT47"/>
</dbReference>
<evidence type="ECO:0000256" key="1">
    <source>
        <dbReference type="ARBA" id="ARBA00004370"/>
    </source>
</evidence>
<keyword evidence="6 8" id="KW-0472">Membrane</keyword>
<name>A0ABR1H5I8_9HYPO</name>
<evidence type="ECO:0000256" key="6">
    <source>
        <dbReference type="ARBA" id="ARBA00023136"/>
    </source>
</evidence>
<dbReference type="EMBL" id="JAZAVJ010000070">
    <property type="protein sequence ID" value="KAK7416346.1"/>
    <property type="molecule type" value="Genomic_DNA"/>
</dbReference>
<evidence type="ECO:0000256" key="5">
    <source>
        <dbReference type="ARBA" id="ARBA00022989"/>
    </source>
</evidence>
<organism evidence="9 10">
    <name type="scientific">Neonectria punicea</name>
    <dbReference type="NCBI Taxonomy" id="979145"/>
    <lineage>
        <taxon>Eukaryota</taxon>
        <taxon>Fungi</taxon>
        <taxon>Dikarya</taxon>
        <taxon>Ascomycota</taxon>
        <taxon>Pezizomycotina</taxon>
        <taxon>Sordariomycetes</taxon>
        <taxon>Hypocreomycetidae</taxon>
        <taxon>Hypocreales</taxon>
        <taxon>Nectriaceae</taxon>
        <taxon>Neonectria</taxon>
    </lineage>
</organism>
<gene>
    <name evidence="9" type="ORF">QQX98_005291</name>
</gene>
<keyword evidence="3" id="KW-0808">Transferase</keyword>
<evidence type="ECO:0000256" key="4">
    <source>
        <dbReference type="ARBA" id="ARBA00022692"/>
    </source>
</evidence>
<proteinExistence type="predicted"/>
<dbReference type="InterPro" id="IPR029044">
    <property type="entry name" value="Nucleotide-diphossugar_trans"/>
</dbReference>
<feature type="transmembrane region" description="Helical" evidence="8">
    <location>
        <begin position="6"/>
        <end position="24"/>
    </location>
</feature>
<evidence type="ECO:0000256" key="2">
    <source>
        <dbReference type="ARBA" id="ARBA00022676"/>
    </source>
</evidence>
<evidence type="ECO:0000256" key="7">
    <source>
        <dbReference type="ARBA" id="ARBA00023180"/>
    </source>
</evidence>
<comment type="caution">
    <text evidence="9">The sequence shown here is derived from an EMBL/GenBank/DDBJ whole genome shotgun (WGS) entry which is preliminary data.</text>
</comment>
<dbReference type="Pfam" id="PF13641">
    <property type="entry name" value="Glyco_tranf_2_3"/>
    <property type="match status" value="1"/>
</dbReference>
<evidence type="ECO:0008006" key="11">
    <source>
        <dbReference type="Google" id="ProtNLM"/>
    </source>
</evidence>
<dbReference type="SUPFAM" id="SSF53448">
    <property type="entry name" value="Nucleotide-diphospho-sugar transferases"/>
    <property type="match status" value="1"/>
</dbReference>
<keyword evidence="7" id="KW-0325">Glycoprotein</keyword>
<reference evidence="9 10" key="1">
    <citation type="journal article" date="2025" name="Microbiol. Resour. Announc.">
        <title>Draft genome sequences for Neonectria magnoliae and Neonectria punicea, canker pathogens of Liriodendron tulipifera and Acer saccharum in West Virginia.</title>
        <authorList>
            <person name="Petronek H.M."/>
            <person name="Kasson M.T."/>
            <person name="Metheny A.M."/>
            <person name="Stauder C.M."/>
            <person name="Lovett B."/>
            <person name="Lynch S.C."/>
            <person name="Garnas J.R."/>
            <person name="Kasson L.R."/>
            <person name="Stajich J.E."/>
        </authorList>
    </citation>
    <scope>NUCLEOTIDE SEQUENCE [LARGE SCALE GENOMIC DNA]</scope>
    <source>
        <strain evidence="9 10">NRRL 64653</strain>
    </source>
</reference>
<evidence type="ECO:0000256" key="8">
    <source>
        <dbReference type="SAM" id="Phobius"/>
    </source>
</evidence>
<dbReference type="PANTHER" id="PTHR47844">
    <property type="entry name" value="SYNTHASE CPS1, PUTATIVE (AFU_ORTHOLOGUE AFUA_7G02500)-RELATED"/>
    <property type="match status" value="1"/>
</dbReference>
<accession>A0ABR1H5I8</accession>
<keyword evidence="4 8" id="KW-0812">Transmembrane</keyword>
<keyword evidence="5 8" id="KW-1133">Transmembrane helix</keyword>
<evidence type="ECO:0000313" key="9">
    <source>
        <dbReference type="EMBL" id="KAK7416346.1"/>
    </source>
</evidence>
<evidence type="ECO:0000256" key="3">
    <source>
        <dbReference type="ARBA" id="ARBA00022679"/>
    </source>
</evidence>
<dbReference type="Proteomes" id="UP001498476">
    <property type="component" value="Unassembled WGS sequence"/>
</dbReference>
<keyword evidence="2" id="KW-0328">Glycosyltransferase</keyword>
<keyword evidence="10" id="KW-1185">Reference proteome</keyword>
<evidence type="ECO:0000313" key="10">
    <source>
        <dbReference type="Proteomes" id="UP001498476"/>
    </source>
</evidence>
<protein>
    <recommendedName>
        <fullName evidence="11">Glycosyltransferase family 2 protein</fullName>
    </recommendedName>
</protein>
<comment type="subcellular location">
    <subcellularLocation>
        <location evidence="1">Membrane</location>
    </subcellularLocation>
</comment>
<dbReference type="PANTHER" id="PTHR47844:SF1">
    <property type="entry name" value="EXOSTOSIN-LIKE 2"/>
    <property type="match status" value="1"/>
</dbReference>
<sequence>MSSLPWYIPPAFIGLGILSFIRIFRAMTFHCAATIRVRVPILQNPLYNRGDCSVVVPVSDFNLKDDLNGSPLDQCIRSILKNNVFALFLVTVDVQRRDHVNNYVSGLRIEYPDTQIHVGAVATTNKRSQIAHALPHVSTAITILTDDDVTWPADFVTNAIAPFSLNRLGAVGITKKIRKEVDPSTCQPFWSFLHSVYCEMQDTQVLNVNILDRLRSGISSQTSLYRTDIIRDSAFLEAFQNEYSFFGRLGPIVDGYENFIVRWLIRNNWKILIQDGEPIEIPPLNPLQFIQQCEYQHRISMHFNAAMLCVPQIWNIKNVFTLFTKISDLLSSSLIFDTCLILALIVLVSWNSWAWVCLMLVAPAVLANKLVKPDQVVSRHPLDGIHIPSFVLFEYFQDLLKVKAIFTLYKLQHRGRQSNDLEGGVERIDWTGGTIDEEMRNIPL</sequence>